<sequence length="54" mass="6382">MTDYAVGYAIFAIVGLVVFMAWLLDFMEQHEIHVRPMTEQRINELTEEKEDVDH</sequence>
<evidence type="ECO:0000313" key="2">
    <source>
        <dbReference type="EMBL" id="KIU24955.1"/>
    </source>
</evidence>
<keyword evidence="1" id="KW-1133">Transmembrane helix</keyword>
<dbReference type="RefSeq" id="WP_160280036.1">
    <property type="nucleotide sequence ID" value="NZ_JWHT01000021.1"/>
</dbReference>
<dbReference type="Proteomes" id="UP000032289">
    <property type="component" value="Unassembled WGS sequence"/>
</dbReference>
<feature type="transmembrane region" description="Helical" evidence="1">
    <location>
        <begin position="6"/>
        <end position="27"/>
    </location>
</feature>
<keyword evidence="1" id="KW-0472">Membrane</keyword>
<accession>A0A0D1LYD0</accession>
<proteinExistence type="predicted"/>
<dbReference type="AlphaFoldDB" id="A0A0D1LYD0"/>
<evidence type="ECO:0000256" key="1">
    <source>
        <dbReference type="SAM" id="Phobius"/>
    </source>
</evidence>
<gene>
    <name evidence="2" type="ORF">ab3b_00880</name>
</gene>
<reference evidence="2 3" key="1">
    <citation type="journal article" date="2015" name="Microbiology (Mosc.)">
        <title>Genomics of the Weissella cibaria species with an examination of its metabolic traits.</title>
        <authorList>
            <person name="Lynch K.M."/>
            <person name="Lucid A."/>
            <person name="Arendt E.K."/>
            <person name="Sleator R.D."/>
            <person name="Lucey B."/>
            <person name="Coffey A."/>
        </authorList>
    </citation>
    <scope>NUCLEOTIDE SEQUENCE [LARGE SCALE GENOMIC DNA]</scope>
    <source>
        <strain evidence="2 3">AB3b</strain>
    </source>
</reference>
<comment type="caution">
    <text evidence="2">The sequence shown here is derived from an EMBL/GenBank/DDBJ whole genome shotgun (WGS) entry which is preliminary data.</text>
</comment>
<evidence type="ECO:0000313" key="3">
    <source>
        <dbReference type="Proteomes" id="UP000032289"/>
    </source>
</evidence>
<protein>
    <submittedName>
        <fullName evidence="2">Uncharacterized protein</fullName>
    </submittedName>
</protein>
<keyword evidence="1" id="KW-0812">Transmembrane</keyword>
<organism evidence="2 3">
    <name type="scientific">Weissella cibaria</name>
    <dbReference type="NCBI Taxonomy" id="137591"/>
    <lineage>
        <taxon>Bacteria</taxon>
        <taxon>Bacillati</taxon>
        <taxon>Bacillota</taxon>
        <taxon>Bacilli</taxon>
        <taxon>Lactobacillales</taxon>
        <taxon>Lactobacillaceae</taxon>
        <taxon>Weissella</taxon>
    </lineage>
</organism>
<dbReference type="EMBL" id="JWHT01000021">
    <property type="protein sequence ID" value="KIU24955.1"/>
    <property type="molecule type" value="Genomic_DNA"/>
</dbReference>
<name>A0A0D1LYD0_9LACO</name>
<dbReference type="PATRIC" id="fig|137591.24.peg.863"/>